<comment type="similarity">
    <text evidence="1">Belongs to the LysR transcriptional regulatory family.</text>
</comment>
<dbReference type="STRING" id="1515439.SAMN06265784_112110"/>
<dbReference type="RefSeq" id="WP_085488702.1">
    <property type="nucleotide sequence ID" value="NZ_FXAT01000012.1"/>
</dbReference>
<sequence>MRLNLRQIEVFRAIMVTGSISGAAKLLNVSQPAVSRLLSYVEQRLRLTLFERIKGRLYPTPEARRLLEEVNVVYQSVQRVNEVAEDLIQHRASHLRIGCSLNLGQSLLPLVIAAFARDFPDVRVILHTTSPNLVIQALLTQQIELGVAYMPASHPNLCEERLYENCIVAAMPADHPLAARERLQVADLAGEAFIGYSSDIPFGDLVGQLFDSAEHSPEPRIEVQQVHVACALVEAGLGIALVDEQTVAHGTWQRLITRPLEQTISAPVQVFHRLYEPLSRTAQAFVGTLRAFRDQRF</sequence>
<dbReference type="SUPFAM" id="SSF53850">
    <property type="entry name" value="Periplasmic binding protein-like II"/>
    <property type="match status" value="1"/>
</dbReference>
<accession>A0A1X7LZ40</accession>
<reference evidence="7" key="1">
    <citation type="submission" date="2017-04" db="EMBL/GenBank/DDBJ databases">
        <authorList>
            <person name="Varghese N."/>
            <person name="Submissions S."/>
        </authorList>
    </citation>
    <scope>NUCLEOTIDE SEQUENCE [LARGE SCALE GENOMIC DNA]</scope>
    <source>
        <strain evidence="7">LMG 29540</strain>
    </source>
</reference>
<dbReference type="InterPro" id="IPR037424">
    <property type="entry name" value="NocR_PBP2"/>
</dbReference>
<dbReference type="InterPro" id="IPR036388">
    <property type="entry name" value="WH-like_DNA-bd_sf"/>
</dbReference>
<dbReference type="GO" id="GO:0003700">
    <property type="term" value="F:DNA-binding transcription factor activity"/>
    <property type="evidence" value="ECO:0007669"/>
    <property type="project" value="InterPro"/>
</dbReference>
<dbReference type="PROSITE" id="PS50931">
    <property type="entry name" value="HTH_LYSR"/>
    <property type="match status" value="1"/>
</dbReference>
<dbReference type="CDD" id="cd08415">
    <property type="entry name" value="PBP2_LysR_opines_like"/>
    <property type="match status" value="1"/>
</dbReference>
<dbReference type="AlphaFoldDB" id="A0A1X7LZ40"/>
<dbReference type="EMBL" id="FXAT01000012">
    <property type="protein sequence ID" value="SMG59091.1"/>
    <property type="molecule type" value="Genomic_DNA"/>
</dbReference>
<evidence type="ECO:0000313" key="6">
    <source>
        <dbReference type="EMBL" id="SMG59091.1"/>
    </source>
</evidence>
<dbReference type="Gene3D" id="1.10.10.10">
    <property type="entry name" value="Winged helix-like DNA-binding domain superfamily/Winged helix DNA-binding domain"/>
    <property type="match status" value="1"/>
</dbReference>
<keyword evidence="7" id="KW-1185">Reference proteome</keyword>
<dbReference type="InterPro" id="IPR036390">
    <property type="entry name" value="WH_DNA-bd_sf"/>
</dbReference>
<dbReference type="InterPro" id="IPR000847">
    <property type="entry name" value="LysR_HTH_N"/>
</dbReference>
<evidence type="ECO:0000313" key="7">
    <source>
        <dbReference type="Proteomes" id="UP000193228"/>
    </source>
</evidence>
<feature type="domain" description="HTH lysR-type" evidence="5">
    <location>
        <begin position="3"/>
        <end position="60"/>
    </location>
</feature>
<dbReference type="Pfam" id="PF03466">
    <property type="entry name" value="LysR_substrate"/>
    <property type="match status" value="1"/>
</dbReference>
<gene>
    <name evidence="6" type="ORF">SAMN06265784_112110</name>
</gene>
<dbReference type="SUPFAM" id="SSF46785">
    <property type="entry name" value="Winged helix' DNA-binding domain"/>
    <property type="match status" value="1"/>
</dbReference>
<dbReference type="Pfam" id="PF00126">
    <property type="entry name" value="HTH_1"/>
    <property type="match status" value="1"/>
</dbReference>
<protein>
    <submittedName>
        <fullName evidence="6">Transcriptional regulator, LysR family</fullName>
    </submittedName>
</protein>
<dbReference type="GO" id="GO:0010628">
    <property type="term" value="P:positive regulation of gene expression"/>
    <property type="evidence" value="ECO:0007669"/>
    <property type="project" value="TreeGrafter"/>
</dbReference>
<keyword evidence="2" id="KW-0805">Transcription regulation</keyword>
<dbReference type="InterPro" id="IPR005119">
    <property type="entry name" value="LysR_subst-bd"/>
</dbReference>
<dbReference type="GO" id="GO:0043565">
    <property type="term" value="F:sequence-specific DNA binding"/>
    <property type="evidence" value="ECO:0007669"/>
    <property type="project" value="TreeGrafter"/>
</dbReference>
<dbReference type="PRINTS" id="PR00039">
    <property type="entry name" value="HTHLYSR"/>
</dbReference>
<keyword evidence="4" id="KW-0804">Transcription</keyword>
<dbReference type="Gene3D" id="3.40.190.290">
    <property type="match status" value="1"/>
</dbReference>
<organism evidence="6 7">
    <name type="scientific">Paraburkholderia susongensis</name>
    <dbReference type="NCBI Taxonomy" id="1515439"/>
    <lineage>
        <taxon>Bacteria</taxon>
        <taxon>Pseudomonadati</taxon>
        <taxon>Pseudomonadota</taxon>
        <taxon>Betaproteobacteria</taxon>
        <taxon>Burkholderiales</taxon>
        <taxon>Burkholderiaceae</taxon>
        <taxon>Paraburkholderia</taxon>
    </lineage>
</organism>
<evidence type="ECO:0000256" key="1">
    <source>
        <dbReference type="ARBA" id="ARBA00009437"/>
    </source>
</evidence>
<dbReference type="PANTHER" id="PTHR30427">
    <property type="entry name" value="TRANSCRIPTIONAL ACTIVATOR PROTEIN LYSR"/>
    <property type="match status" value="1"/>
</dbReference>
<evidence type="ECO:0000256" key="3">
    <source>
        <dbReference type="ARBA" id="ARBA00023125"/>
    </source>
</evidence>
<dbReference type="GO" id="GO:0009089">
    <property type="term" value="P:lysine biosynthetic process via diaminopimelate"/>
    <property type="evidence" value="ECO:0007669"/>
    <property type="project" value="TreeGrafter"/>
</dbReference>
<evidence type="ECO:0000259" key="5">
    <source>
        <dbReference type="PROSITE" id="PS50931"/>
    </source>
</evidence>
<keyword evidence="3" id="KW-0238">DNA-binding</keyword>
<dbReference type="PANTHER" id="PTHR30427:SF1">
    <property type="entry name" value="TRANSCRIPTIONAL ACTIVATOR PROTEIN LYSR"/>
    <property type="match status" value="1"/>
</dbReference>
<dbReference type="OrthoDB" id="8849678at2"/>
<evidence type="ECO:0000256" key="2">
    <source>
        <dbReference type="ARBA" id="ARBA00023015"/>
    </source>
</evidence>
<proteinExistence type="inferred from homology"/>
<evidence type="ECO:0000256" key="4">
    <source>
        <dbReference type="ARBA" id="ARBA00023163"/>
    </source>
</evidence>
<name>A0A1X7LZ40_9BURK</name>
<dbReference type="Proteomes" id="UP000193228">
    <property type="component" value="Unassembled WGS sequence"/>
</dbReference>